<sequence>MAADLSTIVKAYDVRGVVPDQWDEPLAELFGAAFAQVTGADALVTGHDMRPSSPGLSRAFARGAAALGVDVTEIGLCSTDQLYYASGALNLPGAMFTASHNPAQYNGIKMCRAGAAPVGQDTGLAEIRELVERWSETGAPEPAATQGTITRRDTLEDYAAHLRSLVDLTSVRPLKVVVDAGNGMGGHTVPTVFAGLPLDLVPMYFELDGTFPNHEANPLDPANIVDLQKRVREEGADLGIAFDGDADRCFVVDERGDAVSPSAITALVAARELARNGGKGTVIHNLITSWSVPEVVRENGGTPVRTRVGHSFIKAEMARSGAIFGGEHSAHYYFADFWNADTGMLAALHVLAALGGQDGPLSGLLAQYDRYAGSGEINSTVADQPGRLAAIRSAYEGREGITLDDLDGLTVSAADWWFNVRPSNTEPLLRLNAEARDETTMTKVRDEVLAIIRA</sequence>
<keyword evidence="5" id="KW-0460">Magnesium</keyword>
<dbReference type="InterPro" id="IPR005845">
    <property type="entry name" value="A-D-PHexomutase_a/b/a-II"/>
</dbReference>
<evidence type="ECO:0000256" key="6">
    <source>
        <dbReference type="ARBA" id="ARBA00023235"/>
    </source>
</evidence>
<evidence type="ECO:0000256" key="1">
    <source>
        <dbReference type="ARBA" id="ARBA00001946"/>
    </source>
</evidence>
<dbReference type="Pfam" id="PF02880">
    <property type="entry name" value="PGM_PMM_III"/>
    <property type="match status" value="1"/>
</dbReference>
<evidence type="ECO:0000313" key="12">
    <source>
        <dbReference type="Proteomes" id="UP001282474"/>
    </source>
</evidence>
<gene>
    <name evidence="11" type="ORF">PV383_46705</name>
</gene>
<evidence type="ECO:0000259" key="9">
    <source>
        <dbReference type="Pfam" id="PF02879"/>
    </source>
</evidence>
<evidence type="ECO:0000259" key="8">
    <source>
        <dbReference type="Pfam" id="PF02878"/>
    </source>
</evidence>
<keyword evidence="4" id="KW-0479">Metal-binding</keyword>
<dbReference type="Pfam" id="PF02879">
    <property type="entry name" value="PGM_PMM_II"/>
    <property type="match status" value="1"/>
</dbReference>
<dbReference type="InterPro" id="IPR036900">
    <property type="entry name" value="A-D-PHexomutase_C_sf"/>
</dbReference>
<dbReference type="Pfam" id="PF02878">
    <property type="entry name" value="PGM_PMM_I"/>
    <property type="match status" value="1"/>
</dbReference>
<keyword evidence="12" id="KW-1185">Reference proteome</keyword>
<dbReference type="Gene3D" id="3.30.310.50">
    <property type="entry name" value="Alpha-D-phosphohexomutase, C-terminal domain"/>
    <property type="match status" value="1"/>
</dbReference>
<dbReference type="PANTHER" id="PTHR43771:SF1">
    <property type="entry name" value="PHOSPHOMANNOMUTASE"/>
    <property type="match status" value="1"/>
</dbReference>
<organism evidence="11 12">
    <name type="scientific">Streptomyces caniscabiei</name>
    <dbReference type="NCBI Taxonomy" id="2746961"/>
    <lineage>
        <taxon>Bacteria</taxon>
        <taxon>Bacillati</taxon>
        <taxon>Actinomycetota</taxon>
        <taxon>Actinomycetes</taxon>
        <taxon>Kitasatosporales</taxon>
        <taxon>Streptomycetaceae</taxon>
        <taxon>Streptomyces</taxon>
    </lineage>
</organism>
<feature type="domain" description="Alpha-D-phosphohexomutase C-terminal" evidence="7">
    <location>
        <begin position="376"/>
        <end position="449"/>
    </location>
</feature>
<dbReference type="PRINTS" id="PR00509">
    <property type="entry name" value="PGMPMM"/>
</dbReference>
<dbReference type="InterPro" id="IPR005846">
    <property type="entry name" value="A-D-PHexomutase_a/b/a-III"/>
</dbReference>
<dbReference type="InterPro" id="IPR005841">
    <property type="entry name" value="Alpha-D-phosphohexomutase_SF"/>
</dbReference>
<dbReference type="SUPFAM" id="SSF55957">
    <property type="entry name" value="Phosphoglucomutase, C-terminal domain"/>
    <property type="match status" value="1"/>
</dbReference>
<dbReference type="SUPFAM" id="SSF53738">
    <property type="entry name" value="Phosphoglucomutase, first 3 domains"/>
    <property type="match status" value="3"/>
</dbReference>
<dbReference type="RefSeq" id="WP_045556451.1">
    <property type="nucleotide sequence ID" value="NZ_JABXWF010000013.1"/>
</dbReference>
<evidence type="ECO:0000256" key="4">
    <source>
        <dbReference type="ARBA" id="ARBA00022723"/>
    </source>
</evidence>
<dbReference type="CDD" id="cd03089">
    <property type="entry name" value="PMM_PGM"/>
    <property type="match status" value="1"/>
</dbReference>
<dbReference type="PANTHER" id="PTHR43771">
    <property type="entry name" value="PHOSPHOMANNOMUTASE"/>
    <property type="match status" value="1"/>
</dbReference>
<feature type="domain" description="Alpha-D-phosphohexomutase alpha/beta/alpha" evidence="8">
    <location>
        <begin position="8"/>
        <end position="136"/>
    </location>
</feature>
<evidence type="ECO:0000313" key="11">
    <source>
        <dbReference type="EMBL" id="MDX3044598.1"/>
    </source>
</evidence>
<evidence type="ECO:0000259" key="10">
    <source>
        <dbReference type="Pfam" id="PF02880"/>
    </source>
</evidence>
<dbReference type="InterPro" id="IPR016055">
    <property type="entry name" value="A-D-PHexomutase_a/b/a-I/II/III"/>
</dbReference>
<comment type="similarity">
    <text evidence="2">Belongs to the phosphohexose mutase family.</text>
</comment>
<dbReference type="InterPro" id="IPR005843">
    <property type="entry name" value="A-D-PHexomutase_C"/>
</dbReference>
<evidence type="ECO:0000259" key="7">
    <source>
        <dbReference type="Pfam" id="PF00408"/>
    </source>
</evidence>
<comment type="caution">
    <text evidence="11">The sequence shown here is derived from an EMBL/GenBank/DDBJ whole genome shotgun (WGS) entry which is preliminary data.</text>
</comment>
<keyword evidence="6" id="KW-0413">Isomerase</keyword>
<evidence type="ECO:0000256" key="2">
    <source>
        <dbReference type="ARBA" id="ARBA00010231"/>
    </source>
</evidence>
<feature type="domain" description="Alpha-D-phosphohexomutase alpha/beta/alpha" evidence="10">
    <location>
        <begin position="266"/>
        <end position="371"/>
    </location>
</feature>
<feature type="domain" description="Alpha-D-phosphohexomutase alpha/beta/alpha" evidence="9">
    <location>
        <begin position="156"/>
        <end position="256"/>
    </location>
</feature>
<accession>A0ABU4N466</accession>
<proteinExistence type="inferred from homology"/>
<comment type="cofactor">
    <cofactor evidence="1">
        <name>Mg(2+)</name>
        <dbReference type="ChEBI" id="CHEBI:18420"/>
    </cofactor>
</comment>
<keyword evidence="3" id="KW-0597">Phosphoprotein</keyword>
<dbReference type="Proteomes" id="UP001282474">
    <property type="component" value="Unassembled WGS sequence"/>
</dbReference>
<evidence type="ECO:0000256" key="3">
    <source>
        <dbReference type="ARBA" id="ARBA00022553"/>
    </source>
</evidence>
<dbReference type="NCBIfam" id="NF007088">
    <property type="entry name" value="PRK09542.1"/>
    <property type="match status" value="1"/>
</dbReference>
<evidence type="ECO:0000256" key="5">
    <source>
        <dbReference type="ARBA" id="ARBA00022842"/>
    </source>
</evidence>
<dbReference type="EMBL" id="JARAWJ010000094">
    <property type="protein sequence ID" value="MDX3044598.1"/>
    <property type="molecule type" value="Genomic_DNA"/>
</dbReference>
<name>A0ABU4N466_9ACTN</name>
<dbReference type="Pfam" id="PF00408">
    <property type="entry name" value="PGM_PMM_IV"/>
    <property type="match status" value="1"/>
</dbReference>
<dbReference type="Gene3D" id="3.40.120.10">
    <property type="entry name" value="Alpha-D-Glucose-1,6-Bisphosphate, subunit A, domain 3"/>
    <property type="match status" value="3"/>
</dbReference>
<reference evidence="11 12" key="1">
    <citation type="journal article" date="2023" name="Microb. Genom.">
        <title>Mesoterricola silvestris gen. nov., sp. nov., Mesoterricola sediminis sp. nov., Geothrix oryzae sp. nov., Geothrix edaphica sp. nov., Geothrix rubra sp. nov., and Geothrix limicola sp. nov., six novel members of Acidobacteriota isolated from soils.</title>
        <authorList>
            <person name="Weisberg A.J."/>
            <person name="Pearce E."/>
            <person name="Kramer C.G."/>
            <person name="Chang J.H."/>
            <person name="Clarke C.R."/>
        </authorList>
    </citation>
    <scope>NUCLEOTIDE SEQUENCE [LARGE SCALE GENOMIC DNA]</scope>
    <source>
        <strain evidence="11 12">NE20-4-1</strain>
    </source>
</reference>
<dbReference type="InterPro" id="IPR005844">
    <property type="entry name" value="A-D-PHexomutase_a/b/a-I"/>
</dbReference>
<protein>
    <submittedName>
        <fullName evidence="11">Phosphomannomutase/phosphoglucomutase</fullName>
    </submittedName>
</protein>